<keyword evidence="1" id="KW-0472">Membrane</keyword>
<protein>
    <submittedName>
        <fullName evidence="2">Uncharacterized protein</fullName>
    </submittedName>
</protein>
<gene>
    <name evidence="2" type="ORF">S01H1_85548</name>
</gene>
<keyword evidence="1" id="KW-0812">Transmembrane</keyword>
<dbReference type="AlphaFoldDB" id="X0YZX5"/>
<feature type="transmembrane region" description="Helical" evidence="1">
    <location>
        <begin position="6"/>
        <end position="32"/>
    </location>
</feature>
<feature type="non-terminal residue" evidence="2">
    <location>
        <position position="82"/>
    </location>
</feature>
<feature type="non-terminal residue" evidence="2">
    <location>
        <position position="1"/>
    </location>
</feature>
<sequence length="82" mass="8879">FFVASIVGIALAGGNIALTSIAHPLSILLIIFTARLINRWPIIEFEFNANEPYVNQVMQIVGPIAQSTLVRSGMFASMFALA</sequence>
<keyword evidence="1" id="KW-1133">Transmembrane helix</keyword>
<name>X0YZX5_9ZZZZ</name>
<dbReference type="EMBL" id="BARS01058801">
    <property type="protein sequence ID" value="GAG41956.1"/>
    <property type="molecule type" value="Genomic_DNA"/>
</dbReference>
<comment type="caution">
    <text evidence="2">The sequence shown here is derived from an EMBL/GenBank/DDBJ whole genome shotgun (WGS) entry which is preliminary data.</text>
</comment>
<organism evidence="2">
    <name type="scientific">marine sediment metagenome</name>
    <dbReference type="NCBI Taxonomy" id="412755"/>
    <lineage>
        <taxon>unclassified sequences</taxon>
        <taxon>metagenomes</taxon>
        <taxon>ecological metagenomes</taxon>
    </lineage>
</organism>
<evidence type="ECO:0000313" key="2">
    <source>
        <dbReference type="EMBL" id="GAG41956.1"/>
    </source>
</evidence>
<accession>X0YZX5</accession>
<evidence type="ECO:0000256" key="1">
    <source>
        <dbReference type="SAM" id="Phobius"/>
    </source>
</evidence>
<reference evidence="2" key="1">
    <citation type="journal article" date="2014" name="Front. Microbiol.">
        <title>High frequency of phylogenetically diverse reductive dehalogenase-homologous genes in deep subseafloor sedimentary metagenomes.</title>
        <authorList>
            <person name="Kawai M."/>
            <person name="Futagami T."/>
            <person name="Toyoda A."/>
            <person name="Takaki Y."/>
            <person name="Nishi S."/>
            <person name="Hori S."/>
            <person name="Arai W."/>
            <person name="Tsubouchi T."/>
            <person name="Morono Y."/>
            <person name="Uchiyama I."/>
            <person name="Ito T."/>
            <person name="Fujiyama A."/>
            <person name="Inagaki F."/>
            <person name="Takami H."/>
        </authorList>
    </citation>
    <scope>NUCLEOTIDE SEQUENCE</scope>
    <source>
        <strain evidence="2">Expedition CK06-06</strain>
    </source>
</reference>
<proteinExistence type="predicted"/>